<comment type="caution">
    <text evidence="6">The sequence shown here is derived from an EMBL/GenBank/DDBJ whole genome shotgun (WGS) entry which is preliminary data.</text>
</comment>
<dbReference type="InterPro" id="IPR013154">
    <property type="entry name" value="ADH-like_N"/>
</dbReference>
<keyword evidence="2" id="KW-0479">Metal-binding</keyword>
<evidence type="ECO:0000259" key="5">
    <source>
        <dbReference type="SMART" id="SM00829"/>
    </source>
</evidence>
<dbReference type="Proteomes" id="UP001501414">
    <property type="component" value="Unassembled WGS sequence"/>
</dbReference>
<dbReference type="PANTHER" id="PTHR43401">
    <property type="entry name" value="L-THREONINE 3-DEHYDROGENASE"/>
    <property type="match status" value="1"/>
</dbReference>
<sequence>MRAATLAAPGVVEVADFPIHEIGPGQLLVRMHYAAICGSDVHMVYDRMHDPARIGTPGYPGHEGIGVVTESRSGHVPVGTAVLTVPLGRSGGCFAEYQQVDDTQVVPLPDGADLRRLLLAQQLGTTIYAMRKFTRALVEPPEHVAVLGAGAAGLFFVQLARQAGCRSVVVSDLSEERLALAATLGASATVLAPQHDLVAAVRDCTAGAGADLVIEAAGYDRTRADAVEAAREHGTVGLFGYPERHGRSPFPVERAFRRSLTLEWISGTQQEPGLRSFREAVGAIRSGAIAVDHCLTCMYDLDRAPEALQRARDLGRGVAKVGFAITG</sequence>
<dbReference type="InterPro" id="IPR036291">
    <property type="entry name" value="NAD(P)-bd_dom_sf"/>
</dbReference>
<reference evidence="6 7" key="1">
    <citation type="journal article" date="2019" name="Int. J. Syst. Evol. Microbiol.">
        <title>The Global Catalogue of Microorganisms (GCM) 10K type strain sequencing project: providing services to taxonomists for standard genome sequencing and annotation.</title>
        <authorList>
            <consortium name="The Broad Institute Genomics Platform"/>
            <consortium name="The Broad Institute Genome Sequencing Center for Infectious Disease"/>
            <person name="Wu L."/>
            <person name="Ma J."/>
        </authorList>
    </citation>
    <scope>NUCLEOTIDE SEQUENCE [LARGE SCALE GENOMIC DNA]</scope>
    <source>
        <strain evidence="6 7">JCM 11896</strain>
    </source>
</reference>
<dbReference type="Pfam" id="PF00107">
    <property type="entry name" value="ADH_zinc_N"/>
    <property type="match status" value="1"/>
</dbReference>
<evidence type="ECO:0000313" key="6">
    <source>
        <dbReference type="EMBL" id="GAA1384595.1"/>
    </source>
</evidence>
<name>A0ABN1XS88_9PSEU</name>
<comment type="cofactor">
    <cofactor evidence="1">
        <name>Zn(2+)</name>
        <dbReference type="ChEBI" id="CHEBI:29105"/>
    </cofactor>
</comment>
<keyword evidence="3" id="KW-0862">Zinc</keyword>
<dbReference type="RefSeq" id="WP_344019913.1">
    <property type="nucleotide sequence ID" value="NZ_BAAAJK010000006.1"/>
</dbReference>
<organism evidence="6 7">
    <name type="scientific">Pseudonocardia kongjuensis</name>
    <dbReference type="NCBI Taxonomy" id="102227"/>
    <lineage>
        <taxon>Bacteria</taxon>
        <taxon>Bacillati</taxon>
        <taxon>Actinomycetota</taxon>
        <taxon>Actinomycetes</taxon>
        <taxon>Pseudonocardiales</taxon>
        <taxon>Pseudonocardiaceae</taxon>
        <taxon>Pseudonocardia</taxon>
    </lineage>
</organism>
<dbReference type="PANTHER" id="PTHR43401:SF2">
    <property type="entry name" value="L-THREONINE 3-DEHYDROGENASE"/>
    <property type="match status" value="1"/>
</dbReference>
<keyword evidence="7" id="KW-1185">Reference proteome</keyword>
<evidence type="ECO:0000256" key="1">
    <source>
        <dbReference type="ARBA" id="ARBA00001947"/>
    </source>
</evidence>
<dbReference type="InterPro" id="IPR013149">
    <property type="entry name" value="ADH-like_C"/>
</dbReference>
<feature type="domain" description="Enoyl reductase (ER)" evidence="5">
    <location>
        <begin position="4"/>
        <end position="319"/>
    </location>
</feature>
<dbReference type="InterPro" id="IPR050129">
    <property type="entry name" value="Zn_alcohol_dh"/>
</dbReference>
<dbReference type="InterPro" id="IPR011032">
    <property type="entry name" value="GroES-like_sf"/>
</dbReference>
<evidence type="ECO:0000256" key="3">
    <source>
        <dbReference type="ARBA" id="ARBA00022833"/>
    </source>
</evidence>
<dbReference type="InterPro" id="IPR020843">
    <property type="entry name" value="ER"/>
</dbReference>
<dbReference type="Gene3D" id="3.40.50.720">
    <property type="entry name" value="NAD(P)-binding Rossmann-like Domain"/>
    <property type="match status" value="1"/>
</dbReference>
<dbReference type="Gene3D" id="3.90.180.10">
    <property type="entry name" value="Medium-chain alcohol dehydrogenases, catalytic domain"/>
    <property type="match status" value="2"/>
</dbReference>
<gene>
    <name evidence="6" type="primary">tdh</name>
    <name evidence="6" type="ORF">GCM10009613_15680</name>
</gene>
<dbReference type="SUPFAM" id="SSF50129">
    <property type="entry name" value="GroES-like"/>
    <property type="match status" value="1"/>
</dbReference>
<evidence type="ECO:0000256" key="2">
    <source>
        <dbReference type="ARBA" id="ARBA00022723"/>
    </source>
</evidence>
<protein>
    <submittedName>
        <fullName evidence="6">L-threonine 3-dehydrogenase</fullName>
    </submittedName>
</protein>
<accession>A0ABN1XS88</accession>
<dbReference type="SMART" id="SM00829">
    <property type="entry name" value="PKS_ER"/>
    <property type="match status" value="1"/>
</dbReference>
<keyword evidence="4" id="KW-0560">Oxidoreductase</keyword>
<evidence type="ECO:0000313" key="7">
    <source>
        <dbReference type="Proteomes" id="UP001501414"/>
    </source>
</evidence>
<dbReference type="SUPFAM" id="SSF51735">
    <property type="entry name" value="NAD(P)-binding Rossmann-fold domains"/>
    <property type="match status" value="1"/>
</dbReference>
<evidence type="ECO:0000256" key="4">
    <source>
        <dbReference type="ARBA" id="ARBA00023002"/>
    </source>
</evidence>
<dbReference type="Pfam" id="PF08240">
    <property type="entry name" value="ADH_N"/>
    <property type="match status" value="1"/>
</dbReference>
<dbReference type="EMBL" id="BAAAJK010000006">
    <property type="protein sequence ID" value="GAA1384595.1"/>
    <property type="molecule type" value="Genomic_DNA"/>
</dbReference>
<proteinExistence type="predicted"/>